<dbReference type="Gene3D" id="3.40.50.300">
    <property type="entry name" value="P-loop containing nucleotide triphosphate hydrolases"/>
    <property type="match status" value="1"/>
</dbReference>
<comment type="subcellular location">
    <subcellularLocation>
        <location evidence="1">Endoplasmic reticulum membrane</location>
        <topology evidence="1">Peripheral membrane protein</topology>
        <orientation evidence="1">Cytoplasmic side</orientation>
    </subcellularLocation>
</comment>
<evidence type="ECO:0000313" key="14">
    <source>
        <dbReference type="Proteomes" id="UP000054342"/>
    </source>
</evidence>
<keyword evidence="14" id="KW-1185">Reference proteome</keyword>
<comment type="subunit">
    <text evidence="3">Heterodimer of an alpha and a beta chain.</text>
</comment>
<dbReference type="Gene3D" id="3.30.450.60">
    <property type="match status" value="1"/>
</dbReference>
<evidence type="ECO:0000256" key="2">
    <source>
        <dbReference type="ARBA" id="ARBA00008531"/>
    </source>
</evidence>
<dbReference type="InterPro" id="IPR036225">
    <property type="entry name" value="SRP/SRP_N"/>
</dbReference>
<protein>
    <recommendedName>
        <fullName evidence="9">Signal recognition particle receptor subunit alpha homolog</fullName>
    </recommendedName>
    <alternativeName>
        <fullName evidence="10">Docking protein alpha</fullName>
    </alternativeName>
</protein>
<evidence type="ECO:0000256" key="10">
    <source>
        <dbReference type="ARBA" id="ARBA00081194"/>
    </source>
</evidence>
<dbReference type="OrthoDB" id="1727884at2759"/>
<evidence type="ECO:0000259" key="12">
    <source>
        <dbReference type="PROSITE" id="PS00300"/>
    </source>
</evidence>
<dbReference type="Gene3D" id="1.20.120.140">
    <property type="entry name" value="Signal recognition particle SRP54, nucleotide-binding domain"/>
    <property type="match status" value="1"/>
</dbReference>
<dbReference type="InterPro" id="IPR007222">
    <property type="entry name" value="Sig_recog_particle_rcpt_asu_N"/>
</dbReference>
<evidence type="ECO:0000256" key="8">
    <source>
        <dbReference type="ARBA" id="ARBA00023170"/>
    </source>
</evidence>
<dbReference type="GO" id="GO:0005047">
    <property type="term" value="F:signal recognition particle binding"/>
    <property type="evidence" value="ECO:0007669"/>
    <property type="project" value="InterPro"/>
</dbReference>
<evidence type="ECO:0000256" key="1">
    <source>
        <dbReference type="ARBA" id="ARBA00004397"/>
    </source>
</evidence>
<dbReference type="PANTHER" id="PTHR43134:SF1">
    <property type="entry name" value="SIGNAL RECOGNITION PARTICLE RECEPTOR SUBUNIT ALPHA"/>
    <property type="match status" value="1"/>
</dbReference>
<dbReference type="InterPro" id="IPR011012">
    <property type="entry name" value="Longin-like_dom_sf"/>
</dbReference>
<dbReference type="AlphaFoldDB" id="A0A0D2D5C1"/>
<dbReference type="HOGENOM" id="CLU_009301_8_1_1"/>
<sequence length="658" mass="71028">MLDAFEILTTSGVVLWSRSSSSIGATAVNHLINDVFIEEKVRPTVANSSHPTYKHDKYTLKYTLVKELGLIFVAVYQSLLHLTWVDKLLDDIRTIFVEVYRGQLEELDYAAQKYPFDKYFDEELRRLDQSTGGAVTAQPPRAEVQEEKKISAEEGDTGGPPPPEGPQFIKAQPRAVPVLNGDSPQVTPVQTPETSRPSTPLHGVASHLLAEKARPGSRGSRRARKAAHAVTPSANASSGDEARRPKAARAASAKKGRVWGPDGVADEADDVNLDYSAVGEEANGDAGVRSPPPEAISQESWGTKNKQGQFVLKDLGDEVNNILSSADADKAETNGAGTSRFGAISGYFRNIVGGKTLTKEDLEKPLRSMEEHLINKNVARDAAIRLCQGVEAEMVGKKTGAFESIDTALKPALENSLRKILTPRSSLDLLQQIETVANPSGSRAQPRPFVITILGVNGVGKSTNLSKLCYFLLQNNYRVLIAAGDTFRSGAVEQLNVHVRNLKELTERENLGAVNIYERGYGKDAANVAKDAVAFAAANNYQVVLIDTAGRAHTNTQLMASLEKLVDFARPDLVLQVAEALVGNDSVGQAQNFTKALGKGRKLDGFIVSKIDTVGSGIGTMISLVHATSVPVQFIGVGQHYGDLRQLSVPWAVNMLMS</sequence>
<dbReference type="InterPro" id="IPR042101">
    <property type="entry name" value="SRP54_N_sf"/>
</dbReference>
<dbReference type="RefSeq" id="XP_013318086.1">
    <property type="nucleotide sequence ID" value="XM_013462632.1"/>
</dbReference>
<feature type="region of interest" description="Disordered" evidence="11">
    <location>
        <begin position="130"/>
        <end position="265"/>
    </location>
</feature>
<evidence type="ECO:0000256" key="7">
    <source>
        <dbReference type="ARBA" id="ARBA00023136"/>
    </source>
</evidence>
<dbReference type="Pfam" id="PF00448">
    <property type="entry name" value="SRP54"/>
    <property type="match status" value="1"/>
</dbReference>
<dbReference type="Proteomes" id="UP000054342">
    <property type="component" value="Unassembled WGS sequence"/>
</dbReference>
<dbReference type="InterPro" id="IPR013822">
    <property type="entry name" value="Signal_recog_particl_SRP54_hlx"/>
</dbReference>
<dbReference type="EMBL" id="KN847319">
    <property type="protein sequence ID" value="KIW57502.1"/>
    <property type="molecule type" value="Genomic_DNA"/>
</dbReference>
<organism evidence="13 14">
    <name type="scientific">Exophiala xenobiotica</name>
    <dbReference type="NCBI Taxonomy" id="348802"/>
    <lineage>
        <taxon>Eukaryota</taxon>
        <taxon>Fungi</taxon>
        <taxon>Dikarya</taxon>
        <taxon>Ascomycota</taxon>
        <taxon>Pezizomycotina</taxon>
        <taxon>Eurotiomycetes</taxon>
        <taxon>Chaetothyriomycetidae</taxon>
        <taxon>Chaetothyriales</taxon>
        <taxon>Herpotrichiellaceae</taxon>
        <taxon>Exophiala</taxon>
    </lineage>
</organism>
<proteinExistence type="inferred from homology"/>
<dbReference type="STRING" id="348802.A0A0D2D5C1"/>
<keyword evidence="6" id="KW-0342">GTP-binding</keyword>
<evidence type="ECO:0000313" key="13">
    <source>
        <dbReference type="EMBL" id="KIW57502.1"/>
    </source>
</evidence>
<dbReference type="GO" id="GO:0005785">
    <property type="term" value="C:signal recognition particle receptor complex"/>
    <property type="evidence" value="ECO:0007669"/>
    <property type="project" value="InterPro"/>
</dbReference>
<dbReference type="InterPro" id="IPR003593">
    <property type="entry name" value="AAA+_ATPase"/>
</dbReference>
<keyword evidence="7" id="KW-0472">Membrane</keyword>
<feature type="domain" description="SRP54-type proteins GTP-binding" evidence="12">
    <location>
        <begin position="631"/>
        <end position="644"/>
    </location>
</feature>
<dbReference type="InterPro" id="IPR000897">
    <property type="entry name" value="SRP54_GTPase_dom"/>
</dbReference>
<dbReference type="GO" id="GO:0006886">
    <property type="term" value="P:intracellular protein transport"/>
    <property type="evidence" value="ECO:0007669"/>
    <property type="project" value="InterPro"/>
</dbReference>
<dbReference type="FunFam" id="1.20.120.140:FF:000009">
    <property type="entry name" value="Signal sequence receptor alpha subunit"/>
    <property type="match status" value="1"/>
</dbReference>
<keyword evidence="5" id="KW-0256">Endoplasmic reticulum</keyword>
<accession>A0A0D2D5C1</accession>
<dbReference type="PANTHER" id="PTHR43134">
    <property type="entry name" value="SIGNAL RECOGNITION PARTICLE RECEPTOR SUBUNIT ALPHA"/>
    <property type="match status" value="1"/>
</dbReference>
<dbReference type="SUPFAM" id="SSF64356">
    <property type="entry name" value="SNARE-like"/>
    <property type="match status" value="1"/>
</dbReference>
<dbReference type="GO" id="GO:0005525">
    <property type="term" value="F:GTP binding"/>
    <property type="evidence" value="ECO:0007669"/>
    <property type="project" value="UniProtKB-KW"/>
</dbReference>
<dbReference type="Pfam" id="PF04086">
    <property type="entry name" value="SRP-alpha_N"/>
    <property type="match status" value="1"/>
</dbReference>
<dbReference type="CDD" id="cd14826">
    <property type="entry name" value="SR_alpha_SRX"/>
    <property type="match status" value="1"/>
</dbReference>
<evidence type="ECO:0000256" key="11">
    <source>
        <dbReference type="SAM" id="MobiDB-lite"/>
    </source>
</evidence>
<dbReference type="GO" id="GO:0003924">
    <property type="term" value="F:GTPase activity"/>
    <property type="evidence" value="ECO:0007669"/>
    <property type="project" value="InterPro"/>
</dbReference>
<dbReference type="SMART" id="SM00382">
    <property type="entry name" value="AAA"/>
    <property type="match status" value="1"/>
</dbReference>
<evidence type="ECO:0000256" key="4">
    <source>
        <dbReference type="ARBA" id="ARBA00022741"/>
    </source>
</evidence>
<evidence type="ECO:0000256" key="5">
    <source>
        <dbReference type="ARBA" id="ARBA00022824"/>
    </source>
</evidence>
<gene>
    <name evidence="13" type="ORF">PV05_06048</name>
</gene>
<evidence type="ECO:0000256" key="6">
    <source>
        <dbReference type="ARBA" id="ARBA00023134"/>
    </source>
</evidence>
<feature type="compositionally biased region" description="Polar residues" evidence="11">
    <location>
        <begin position="182"/>
        <end position="198"/>
    </location>
</feature>
<comment type="similarity">
    <text evidence="2">Belongs to the GTP-binding SRP family.</text>
</comment>
<reference evidence="13 14" key="1">
    <citation type="submission" date="2015-01" db="EMBL/GenBank/DDBJ databases">
        <title>The Genome Sequence of Exophiala xenobiotica CBS118157.</title>
        <authorList>
            <consortium name="The Broad Institute Genomics Platform"/>
            <person name="Cuomo C."/>
            <person name="de Hoog S."/>
            <person name="Gorbushina A."/>
            <person name="Stielow B."/>
            <person name="Teixiera M."/>
            <person name="Abouelleil A."/>
            <person name="Chapman S.B."/>
            <person name="Priest M."/>
            <person name="Young S.K."/>
            <person name="Wortman J."/>
            <person name="Nusbaum C."/>
            <person name="Birren B."/>
        </authorList>
    </citation>
    <scope>NUCLEOTIDE SEQUENCE [LARGE SCALE GENOMIC DNA]</scope>
    <source>
        <strain evidence="13 14">CBS 118157</strain>
    </source>
</reference>
<name>A0A0D2D5C1_9EURO</name>
<dbReference type="SMART" id="SM00962">
    <property type="entry name" value="SRP54"/>
    <property type="match status" value="1"/>
</dbReference>
<dbReference type="SUPFAM" id="SSF47364">
    <property type="entry name" value="Domain of the SRP/SRP receptor G-proteins"/>
    <property type="match status" value="1"/>
</dbReference>
<dbReference type="FunFam" id="3.30.450.60:FF:000023">
    <property type="entry name" value="Signal sequence receptor alpha subunit"/>
    <property type="match status" value="1"/>
</dbReference>
<keyword evidence="4" id="KW-0547">Nucleotide-binding</keyword>
<keyword evidence="8" id="KW-0675">Receptor</keyword>
<dbReference type="GO" id="GO:0006614">
    <property type="term" value="P:SRP-dependent cotranslational protein targeting to membrane"/>
    <property type="evidence" value="ECO:0007669"/>
    <property type="project" value="InterPro"/>
</dbReference>
<evidence type="ECO:0000256" key="3">
    <source>
        <dbReference type="ARBA" id="ARBA00011870"/>
    </source>
</evidence>
<feature type="compositionally biased region" description="Basic and acidic residues" evidence="11">
    <location>
        <begin position="143"/>
        <end position="152"/>
    </location>
</feature>
<dbReference type="SMART" id="SM00963">
    <property type="entry name" value="SRP54_N"/>
    <property type="match status" value="1"/>
</dbReference>
<dbReference type="Pfam" id="PF02881">
    <property type="entry name" value="SRP54_N"/>
    <property type="match status" value="1"/>
</dbReference>
<dbReference type="SUPFAM" id="SSF52540">
    <property type="entry name" value="P-loop containing nucleoside triphosphate hydrolases"/>
    <property type="match status" value="1"/>
</dbReference>
<dbReference type="InterPro" id="IPR027417">
    <property type="entry name" value="P-loop_NTPase"/>
</dbReference>
<evidence type="ECO:0000256" key="9">
    <source>
        <dbReference type="ARBA" id="ARBA00071429"/>
    </source>
</evidence>
<dbReference type="GeneID" id="25327956"/>
<dbReference type="PROSITE" id="PS00300">
    <property type="entry name" value="SRP54"/>
    <property type="match status" value="1"/>
</dbReference>
<dbReference type="FunFam" id="3.40.50.300:FF:000566">
    <property type="entry name" value="Signal recognition particle receptor subunit alpha"/>
    <property type="match status" value="1"/>
</dbReference>